<dbReference type="InterPro" id="IPR045214">
    <property type="entry name" value="Surf1/Surf4"/>
</dbReference>
<comment type="caution">
    <text evidence="7">The sequence shown here is derived from an EMBL/GenBank/DDBJ whole genome shotgun (WGS) entry which is preliminary data.</text>
</comment>
<evidence type="ECO:0000256" key="3">
    <source>
        <dbReference type="ARBA" id="ARBA00022692"/>
    </source>
</evidence>
<dbReference type="AlphaFoldDB" id="A0A9X2EIV8"/>
<feature type="transmembrane region" description="Helical" evidence="6">
    <location>
        <begin position="214"/>
        <end position="232"/>
    </location>
</feature>
<keyword evidence="4 6" id="KW-1133">Transmembrane helix</keyword>
<evidence type="ECO:0000256" key="2">
    <source>
        <dbReference type="ARBA" id="ARBA00007165"/>
    </source>
</evidence>
<comment type="similarity">
    <text evidence="2 6">Belongs to the SURF1 family.</text>
</comment>
<comment type="subcellular location">
    <subcellularLocation>
        <location evidence="6">Cell membrane</location>
        <topology evidence="6">Multi-pass membrane protein</topology>
    </subcellularLocation>
    <subcellularLocation>
        <location evidence="1">Membrane</location>
    </subcellularLocation>
</comment>
<dbReference type="PROSITE" id="PS50895">
    <property type="entry name" value="SURF1"/>
    <property type="match status" value="1"/>
</dbReference>
<dbReference type="InterPro" id="IPR002994">
    <property type="entry name" value="Surf1/Shy1"/>
</dbReference>
<sequence length="257" mass="30033">MKVETPSVFAKKFSLPLIRNWPITIFSVGMFFLFILLAVWQLQRAEQKTILQTEMDARLSAQPQMPEDLSDLRAYRTVKLYGYYQDAIYFLDNRTRNGRVGYEVLQVFSTPDSNWLINRGWVALGDGRKSLPKLNIQKGFHLVHGYLYPVDSISNLNPPLSDKLNRRIQKVDRNFTQGLHVSEKNWSVRLFADSATALVTEWNFLNSGPERHRAYAFQWFSMAIAILFLWAYTATRFVQNIKYKICSNKNRDFKSEK</sequence>
<organism evidence="7 8">
    <name type="scientific">Microbulbifer okhotskensis</name>
    <dbReference type="NCBI Taxonomy" id="2926617"/>
    <lineage>
        <taxon>Bacteria</taxon>
        <taxon>Pseudomonadati</taxon>
        <taxon>Pseudomonadota</taxon>
        <taxon>Gammaproteobacteria</taxon>
        <taxon>Cellvibrionales</taxon>
        <taxon>Microbulbiferaceae</taxon>
        <taxon>Microbulbifer</taxon>
    </lineage>
</organism>
<keyword evidence="8" id="KW-1185">Reference proteome</keyword>
<dbReference type="EMBL" id="JALBWM010000004">
    <property type="protein sequence ID" value="MCO1333047.1"/>
    <property type="molecule type" value="Genomic_DNA"/>
</dbReference>
<evidence type="ECO:0000313" key="8">
    <source>
        <dbReference type="Proteomes" id="UP001139028"/>
    </source>
</evidence>
<proteinExistence type="inferred from homology"/>
<keyword evidence="5 6" id="KW-0472">Membrane</keyword>
<reference evidence="7" key="1">
    <citation type="journal article" date="2022" name="Arch. Microbiol.">
        <title>Microbulbifer okhotskensis sp. nov., isolated from a deep bottom sediment of the Okhotsk Sea.</title>
        <authorList>
            <person name="Romanenko L."/>
            <person name="Kurilenko V."/>
            <person name="Otstavnykh N."/>
            <person name="Velansky P."/>
            <person name="Isaeva M."/>
            <person name="Mikhailov V."/>
        </authorList>
    </citation>
    <scope>NUCLEOTIDE SEQUENCE</scope>
    <source>
        <strain evidence="7">OS29</strain>
    </source>
</reference>
<protein>
    <recommendedName>
        <fullName evidence="6">SURF1-like protein</fullName>
    </recommendedName>
</protein>
<dbReference type="Pfam" id="PF02104">
    <property type="entry name" value="SURF1"/>
    <property type="match status" value="1"/>
</dbReference>
<dbReference type="Proteomes" id="UP001139028">
    <property type="component" value="Unassembled WGS sequence"/>
</dbReference>
<evidence type="ECO:0000256" key="4">
    <source>
        <dbReference type="ARBA" id="ARBA00022989"/>
    </source>
</evidence>
<dbReference type="PANTHER" id="PTHR23427">
    <property type="entry name" value="SURFEIT LOCUS PROTEIN"/>
    <property type="match status" value="1"/>
</dbReference>
<dbReference type="CDD" id="cd06662">
    <property type="entry name" value="SURF1"/>
    <property type="match status" value="1"/>
</dbReference>
<gene>
    <name evidence="7" type="ORF">MO867_01715</name>
</gene>
<keyword evidence="6" id="KW-1003">Cell membrane</keyword>
<evidence type="ECO:0000256" key="1">
    <source>
        <dbReference type="ARBA" id="ARBA00004370"/>
    </source>
</evidence>
<name>A0A9X2EIV8_9GAMM</name>
<evidence type="ECO:0000256" key="6">
    <source>
        <dbReference type="RuleBase" id="RU363076"/>
    </source>
</evidence>
<dbReference type="GO" id="GO:0005886">
    <property type="term" value="C:plasma membrane"/>
    <property type="evidence" value="ECO:0007669"/>
    <property type="project" value="UniProtKB-SubCell"/>
</dbReference>
<accession>A0A9X2EIV8</accession>
<evidence type="ECO:0000313" key="7">
    <source>
        <dbReference type="EMBL" id="MCO1333047.1"/>
    </source>
</evidence>
<dbReference type="RefSeq" id="WP_252464216.1">
    <property type="nucleotide sequence ID" value="NZ_JALBWM010000004.1"/>
</dbReference>
<keyword evidence="3 6" id="KW-0812">Transmembrane</keyword>
<evidence type="ECO:0000256" key="5">
    <source>
        <dbReference type="ARBA" id="ARBA00023136"/>
    </source>
</evidence>
<feature type="transmembrane region" description="Helical" evidence="6">
    <location>
        <begin position="20"/>
        <end position="40"/>
    </location>
</feature>
<dbReference type="PANTHER" id="PTHR23427:SF2">
    <property type="entry name" value="SURFEIT LOCUS PROTEIN 1"/>
    <property type="match status" value="1"/>
</dbReference>